<dbReference type="Gene3D" id="3.40.50.2000">
    <property type="entry name" value="Glycogen Phosphorylase B"/>
    <property type="match status" value="2"/>
</dbReference>
<evidence type="ECO:0000313" key="3">
    <source>
        <dbReference type="Proteomes" id="UP000610760"/>
    </source>
</evidence>
<dbReference type="RefSeq" id="WP_249295113.1">
    <property type="nucleotide sequence ID" value="NZ_JACRSV010000002.1"/>
</dbReference>
<reference evidence="2" key="1">
    <citation type="submission" date="2020-08" db="EMBL/GenBank/DDBJ databases">
        <title>Genome public.</title>
        <authorList>
            <person name="Liu C."/>
            <person name="Sun Q."/>
        </authorList>
    </citation>
    <scope>NUCLEOTIDE SEQUENCE</scope>
    <source>
        <strain evidence="2">NSJ-33</strain>
    </source>
</reference>
<evidence type="ECO:0000259" key="1">
    <source>
        <dbReference type="Pfam" id="PF00534"/>
    </source>
</evidence>
<keyword evidence="3" id="KW-1185">Reference proteome</keyword>
<dbReference type="CDD" id="cd03811">
    <property type="entry name" value="GT4_GT28_WabH-like"/>
    <property type="match status" value="1"/>
</dbReference>
<dbReference type="Pfam" id="PF00534">
    <property type="entry name" value="Glycos_transf_1"/>
    <property type="match status" value="1"/>
</dbReference>
<dbReference type="InterPro" id="IPR001296">
    <property type="entry name" value="Glyco_trans_1"/>
</dbReference>
<organism evidence="2 3">
    <name type="scientific">Fumia xinanensis</name>
    <dbReference type="NCBI Taxonomy" id="2763659"/>
    <lineage>
        <taxon>Bacteria</taxon>
        <taxon>Bacillati</taxon>
        <taxon>Bacillota</taxon>
        <taxon>Clostridia</taxon>
        <taxon>Eubacteriales</taxon>
        <taxon>Oscillospiraceae</taxon>
        <taxon>Fumia</taxon>
    </lineage>
</organism>
<dbReference type="PANTHER" id="PTHR12526">
    <property type="entry name" value="GLYCOSYLTRANSFERASE"/>
    <property type="match status" value="1"/>
</dbReference>
<feature type="domain" description="Glycosyl transferase family 1" evidence="1">
    <location>
        <begin position="227"/>
        <end position="375"/>
    </location>
</feature>
<protein>
    <submittedName>
        <fullName evidence="2">Glycosyltransferase</fullName>
    </submittedName>
</protein>
<gene>
    <name evidence="2" type="ORF">H8710_08650</name>
</gene>
<dbReference type="PANTHER" id="PTHR12526:SF630">
    <property type="entry name" value="GLYCOSYLTRANSFERASE"/>
    <property type="match status" value="1"/>
</dbReference>
<comment type="caution">
    <text evidence="2">The sequence shown here is derived from an EMBL/GenBank/DDBJ whole genome shotgun (WGS) entry which is preliminary data.</text>
</comment>
<evidence type="ECO:0000313" key="2">
    <source>
        <dbReference type="EMBL" id="MBC8560135.1"/>
    </source>
</evidence>
<dbReference type="GO" id="GO:0016757">
    <property type="term" value="F:glycosyltransferase activity"/>
    <property type="evidence" value="ECO:0007669"/>
    <property type="project" value="InterPro"/>
</dbReference>
<accession>A0A926E5X9</accession>
<sequence length="398" mass="44302">MKKILIIYTEMIIGGATSALLSLLHSLDYEKYSVDLQLYSNGGIRQGEIPKEVHILPEADPYTHGFWQKAAGKLLSPCYIGAKVRAVWQKSVKKRPLSAVQVMTCQAAKAGQKAQKSYDTAVSFLEFWPLYYLAFQVEAKRKVSWIHIDYKKSTLSVSLDEEAFAQCDKIVLVSKQCLDNFRELCPKFAGKAVWTENIVSPGLIRRAAGKAQPELPGKASPDVIRLVTVSRVDFSHKGLDRGIEAFRRLKEEGLAGRFQWVVIGDGDDLEAFQEMISENGLESLIFPLGMKPEPLPYLKQADAFFLPSRYEGKPISVSEAQILGVPPLVCAYESAREQIWDGIDGLVFENSGKGVYEGLRRLAEQPEILSALGENLLKRDFADREAIEAIDRIIGGTS</sequence>
<dbReference type="Proteomes" id="UP000610760">
    <property type="component" value="Unassembled WGS sequence"/>
</dbReference>
<proteinExistence type="predicted"/>
<dbReference type="SUPFAM" id="SSF53756">
    <property type="entry name" value="UDP-Glycosyltransferase/glycogen phosphorylase"/>
    <property type="match status" value="1"/>
</dbReference>
<dbReference type="AlphaFoldDB" id="A0A926E5X9"/>
<name>A0A926E5X9_9FIRM</name>
<dbReference type="EMBL" id="JACRSV010000002">
    <property type="protein sequence ID" value="MBC8560135.1"/>
    <property type="molecule type" value="Genomic_DNA"/>
</dbReference>